<evidence type="ECO:0000256" key="2">
    <source>
        <dbReference type="ARBA" id="ARBA00022741"/>
    </source>
</evidence>
<dbReference type="RefSeq" id="WP_106206416.1">
    <property type="nucleotide sequence ID" value="NZ_PVTD01000008.1"/>
</dbReference>
<dbReference type="PANTHER" id="PTHR43289:SF6">
    <property type="entry name" value="SERINE_THREONINE-PROTEIN KINASE NEKL-3"/>
    <property type="match status" value="1"/>
</dbReference>
<dbReference type="InterPro" id="IPR001932">
    <property type="entry name" value="PPM-type_phosphatase-like_dom"/>
</dbReference>
<keyword evidence="4" id="KW-0067">ATP-binding</keyword>
<sequence>MPRDNASSPGLTVTIGQYTSAGRKPANQDFIGALVPEGPTRLLKGITLAVADGISSSPVSREAAETAVKSLLTDYYCTSDAWTVKIAASRVIAATNSWLHGMNRAARIGDMDRGHVCTLSALILKGRHAHVLHVGDSRIWRISGGALEPLTEDHRVTLSSVESYLGRAMGADAAVEIDYSRLNLAAGDVFVLTTDGVHDHWQPRQVTQVVRESETLDAAAEAIAIAALDAGSADNLSIQIVRVEALHAADASDILAESTSLSVPPLPRVGGVLDGFRILRQIHTNHRSHIFLAAAPDGEKVALKIPATDAKEDPAWLRRFLMEEWIARRLDSPHVLKAAEAPGARSGLYVLNEYIEGQTLRQRMHDGGPPSLTEFRDIMSQAIRGVRAFHRKQMLHQDLRPENLMIDAEGTLKIIDFGATRVAGVQEALPDLGEEILGTLQYTAPEYFSGDPVGPRSDQFSLGVIAYEMLTGRLPYGADVGRVRNRRDVARLKYRSACEGRNNVPDWIDAALRRATHPDPTRRFAALSEFEAALREPGEPGSSRHRPLAERHPVRFWQGVSAMLALACLALLLTR</sequence>
<keyword evidence="2" id="KW-0547">Nucleotide-binding</keyword>
<dbReference type="InterPro" id="IPR008266">
    <property type="entry name" value="Tyr_kinase_AS"/>
</dbReference>
<keyword evidence="1" id="KW-0808">Transferase</keyword>
<dbReference type="SUPFAM" id="SSF81606">
    <property type="entry name" value="PP2C-like"/>
    <property type="match status" value="1"/>
</dbReference>
<dbReference type="EMBL" id="PVTD01000008">
    <property type="protein sequence ID" value="PRY21849.1"/>
    <property type="molecule type" value="Genomic_DNA"/>
</dbReference>
<dbReference type="PROSITE" id="PS50011">
    <property type="entry name" value="PROTEIN_KINASE_DOM"/>
    <property type="match status" value="1"/>
</dbReference>
<dbReference type="GO" id="GO:0005524">
    <property type="term" value="F:ATP binding"/>
    <property type="evidence" value="ECO:0007669"/>
    <property type="project" value="UniProtKB-KW"/>
</dbReference>
<dbReference type="InterPro" id="IPR000719">
    <property type="entry name" value="Prot_kinase_dom"/>
</dbReference>
<organism evidence="8 9">
    <name type="scientific">Aliiruegeria haliotis</name>
    <dbReference type="NCBI Taxonomy" id="1280846"/>
    <lineage>
        <taxon>Bacteria</taxon>
        <taxon>Pseudomonadati</taxon>
        <taxon>Pseudomonadota</taxon>
        <taxon>Alphaproteobacteria</taxon>
        <taxon>Rhodobacterales</taxon>
        <taxon>Roseobacteraceae</taxon>
        <taxon>Aliiruegeria</taxon>
    </lineage>
</organism>
<feature type="domain" description="PPM-type phosphatase" evidence="7">
    <location>
        <begin position="14"/>
        <end position="243"/>
    </location>
</feature>
<reference evidence="8 9" key="1">
    <citation type="submission" date="2018-03" db="EMBL/GenBank/DDBJ databases">
        <title>Genomic Encyclopedia of Archaeal and Bacterial Type Strains, Phase II (KMG-II): from individual species to whole genera.</title>
        <authorList>
            <person name="Goeker M."/>
        </authorList>
    </citation>
    <scope>NUCLEOTIDE SEQUENCE [LARGE SCALE GENOMIC DNA]</scope>
    <source>
        <strain evidence="8 9">DSM 29328</strain>
    </source>
</reference>
<keyword evidence="5" id="KW-0472">Membrane</keyword>
<dbReference type="PROSITE" id="PS00109">
    <property type="entry name" value="PROTEIN_KINASE_TYR"/>
    <property type="match status" value="1"/>
</dbReference>
<comment type="caution">
    <text evidence="8">The sequence shown here is derived from an EMBL/GenBank/DDBJ whole genome shotgun (WGS) entry which is preliminary data.</text>
</comment>
<dbReference type="OrthoDB" id="9801841at2"/>
<feature type="transmembrane region" description="Helical" evidence="5">
    <location>
        <begin position="556"/>
        <end position="574"/>
    </location>
</feature>
<dbReference type="Pfam" id="PF00069">
    <property type="entry name" value="Pkinase"/>
    <property type="match status" value="1"/>
</dbReference>
<dbReference type="GO" id="GO:0004674">
    <property type="term" value="F:protein serine/threonine kinase activity"/>
    <property type="evidence" value="ECO:0007669"/>
    <property type="project" value="TreeGrafter"/>
</dbReference>
<evidence type="ECO:0000256" key="4">
    <source>
        <dbReference type="ARBA" id="ARBA00022840"/>
    </source>
</evidence>
<accession>A0A2T0RKX9</accession>
<evidence type="ECO:0008006" key="10">
    <source>
        <dbReference type="Google" id="ProtNLM"/>
    </source>
</evidence>
<dbReference type="Pfam" id="PF13672">
    <property type="entry name" value="PP2C_2"/>
    <property type="match status" value="1"/>
</dbReference>
<proteinExistence type="predicted"/>
<keyword evidence="3" id="KW-0418">Kinase</keyword>
<dbReference type="SUPFAM" id="SSF56112">
    <property type="entry name" value="Protein kinase-like (PK-like)"/>
    <property type="match status" value="1"/>
</dbReference>
<evidence type="ECO:0000259" key="6">
    <source>
        <dbReference type="PROSITE" id="PS50011"/>
    </source>
</evidence>
<feature type="domain" description="Protein kinase" evidence="6">
    <location>
        <begin position="276"/>
        <end position="548"/>
    </location>
</feature>
<evidence type="ECO:0000313" key="9">
    <source>
        <dbReference type="Proteomes" id="UP000239480"/>
    </source>
</evidence>
<dbReference type="SMART" id="SM00332">
    <property type="entry name" value="PP2Cc"/>
    <property type="match status" value="1"/>
</dbReference>
<evidence type="ECO:0000256" key="3">
    <source>
        <dbReference type="ARBA" id="ARBA00022777"/>
    </source>
</evidence>
<dbReference type="CDD" id="cd14014">
    <property type="entry name" value="STKc_PknB_like"/>
    <property type="match status" value="1"/>
</dbReference>
<name>A0A2T0RKX9_9RHOB</name>
<dbReference type="PANTHER" id="PTHR43289">
    <property type="entry name" value="MITOGEN-ACTIVATED PROTEIN KINASE KINASE KINASE 20-RELATED"/>
    <property type="match status" value="1"/>
</dbReference>
<dbReference type="InterPro" id="IPR036457">
    <property type="entry name" value="PPM-type-like_dom_sf"/>
</dbReference>
<dbReference type="SMART" id="SM00331">
    <property type="entry name" value="PP2C_SIG"/>
    <property type="match status" value="1"/>
</dbReference>
<evidence type="ECO:0000256" key="1">
    <source>
        <dbReference type="ARBA" id="ARBA00022679"/>
    </source>
</evidence>
<gene>
    <name evidence="8" type="ORF">CLV78_108121</name>
</gene>
<keyword evidence="9" id="KW-1185">Reference proteome</keyword>
<keyword evidence="5" id="KW-0812">Transmembrane</keyword>
<dbReference type="Gene3D" id="3.60.40.10">
    <property type="entry name" value="PPM-type phosphatase domain"/>
    <property type="match status" value="1"/>
</dbReference>
<dbReference type="PROSITE" id="PS51746">
    <property type="entry name" value="PPM_2"/>
    <property type="match status" value="1"/>
</dbReference>
<dbReference type="Gene3D" id="3.30.200.20">
    <property type="entry name" value="Phosphorylase Kinase, domain 1"/>
    <property type="match status" value="1"/>
</dbReference>
<evidence type="ECO:0000256" key="5">
    <source>
        <dbReference type="SAM" id="Phobius"/>
    </source>
</evidence>
<keyword evidence="5" id="KW-1133">Transmembrane helix</keyword>
<evidence type="ECO:0000259" key="7">
    <source>
        <dbReference type="PROSITE" id="PS51746"/>
    </source>
</evidence>
<dbReference type="Gene3D" id="1.10.510.10">
    <property type="entry name" value="Transferase(Phosphotransferase) domain 1"/>
    <property type="match status" value="1"/>
</dbReference>
<evidence type="ECO:0000313" key="8">
    <source>
        <dbReference type="EMBL" id="PRY21849.1"/>
    </source>
</evidence>
<dbReference type="InterPro" id="IPR011009">
    <property type="entry name" value="Kinase-like_dom_sf"/>
</dbReference>
<protein>
    <recommendedName>
        <fullName evidence="10">Serine/threonine protein kinase</fullName>
    </recommendedName>
</protein>
<dbReference type="AlphaFoldDB" id="A0A2T0RKX9"/>
<dbReference type="Proteomes" id="UP000239480">
    <property type="component" value="Unassembled WGS sequence"/>
</dbReference>